<dbReference type="PANTHER" id="PTHR31374:SF139">
    <property type="entry name" value="OS02G0143300 PROTEIN"/>
    <property type="match status" value="1"/>
</dbReference>
<comment type="similarity">
    <text evidence="1">Belongs to the ARG7 family.</text>
</comment>
<gene>
    <name evidence="2" type="ORF">Syun_024750</name>
</gene>
<organism evidence="2 3">
    <name type="scientific">Stephania yunnanensis</name>
    <dbReference type="NCBI Taxonomy" id="152371"/>
    <lineage>
        <taxon>Eukaryota</taxon>
        <taxon>Viridiplantae</taxon>
        <taxon>Streptophyta</taxon>
        <taxon>Embryophyta</taxon>
        <taxon>Tracheophyta</taxon>
        <taxon>Spermatophyta</taxon>
        <taxon>Magnoliopsida</taxon>
        <taxon>Ranunculales</taxon>
        <taxon>Menispermaceae</taxon>
        <taxon>Menispermoideae</taxon>
        <taxon>Cissampelideae</taxon>
        <taxon>Stephania</taxon>
    </lineage>
</organism>
<dbReference type="EMBL" id="JBBNAF010000011">
    <property type="protein sequence ID" value="KAK9097705.1"/>
    <property type="molecule type" value="Genomic_DNA"/>
</dbReference>
<protein>
    <recommendedName>
        <fullName evidence="4">Small auxin up regulated protein</fullName>
    </recommendedName>
</protein>
<dbReference type="Pfam" id="PF02519">
    <property type="entry name" value="Auxin_inducible"/>
    <property type="match status" value="1"/>
</dbReference>
<evidence type="ECO:0008006" key="4">
    <source>
        <dbReference type="Google" id="ProtNLM"/>
    </source>
</evidence>
<sequence length="124" mass="13972">MIRPSSLRLSRLLSPNLKPLTPSSSKDHSILDDMKESLLPPVAADEVIPKGFLAVYVGDAMRRFVIPAVYLSVPDFQILMERAAEEFGFQQEGALRIPNCDEQDFEEVLIRCLAKTRKNKKKNA</sequence>
<proteinExistence type="inferred from homology"/>
<dbReference type="GO" id="GO:0009733">
    <property type="term" value="P:response to auxin"/>
    <property type="evidence" value="ECO:0007669"/>
    <property type="project" value="InterPro"/>
</dbReference>
<dbReference type="InterPro" id="IPR003676">
    <property type="entry name" value="SAUR_fam"/>
</dbReference>
<evidence type="ECO:0000313" key="3">
    <source>
        <dbReference type="Proteomes" id="UP001420932"/>
    </source>
</evidence>
<dbReference type="AlphaFoldDB" id="A0AAP0EQB7"/>
<accession>A0AAP0EQB7</accession>
<dbReference type="PANTHER" id="PTHR31374">
    <property type="entry name" value="AUXIN-INDUCED PROTEIN-LIKE-RELATED"/>
    <property type="match status" value="1"/>
</dbReference>
<evidence type="ECO:0000256" key="1">
    <source>
        <dbReference type="ARBA" id="ARBA00006974"/>
    </source>
</evidence>
<keyword evidence="3" id="KW-1185">Reference proteome</keyword>
<comment type="caution">
    <text evidence="2">The sequence shown here is derived from an EMBL/GenBank/DDBJ whole genome shotgun (WGS) entry which is preliminary data.</text>
</comment>
<name>A0AAP0EQB7_9MAGN</name>
<dbReference type="Proteomes" id="UP001420932">
    <property type="component" value="Unassembled WGS sequence"/>
</dbReference>
<evidence type="ECO:0000313" key="2">
    <source>
        <dbReference type="EMBL" id="KAK9097705.1"/>
    </source>
</evidence>
<reference evidence="2 3" key="1">
    <citation type="submission" date="2024-01" db="EMBL/GenBank/DDBJ databases">
        <title>Genome assemblies of Stephania.</title>
        <authorList>
            <person name="Yang L."/>
        </authorList>
    </citation>
    <scope>NUCLEOTIDE SEQUENCE [LARGE SCALE GENOMIC DNA]</scope>
    <source>
        <strain evidence="2">YNDBR</strain>
        <tissue evidence="2">Leaf</tissue>
    </source>
</reference>